<evidence type="ECO:0000313" key="2">
    <source>
        <dbReference type="Proteomes" id="UP000179588"/>
    </source>
</evidence>
<name>A0A1S1HTG6_PROST</name>
<comment type="caution">
    <text evidence="1">The sequence shown here is derived from an EMBL/GenBank/DDBJ whole genome shotgun (WGS) entry which is preliminary data.</text>
</comment>
<evidence type="ECO:0000313" key="1">
    <source>
        <dbReference type="EMBL" id="OHT25142.1"/>
    </source>
</evidence>
<organism evidence="1 2">
    <name type="scientific">Providencia stuartii</name>
    <dbReference type="NCBI Taxonomy" id="588"/>
    <lineage>
        <taxon>Bacteria</taxon>
        <taxon>Pseudomonadati</taxon>
        <taxon>Pseudomonadota</taxon>
        <taxon>Gammaproteobacteria</taxon>
        <taxon>Enterobacterales</taxon>
        <taxon>Morganellaceae</taxon>
        <taxon>Providencia</taxon>
    </lineage>
</organism>
<dbReference type="Proteomes" id="UP000179588">
    <property type="component" value="Unassembled WGS sequence"/>
</dbReference>
<gene>
    <name evidence="1" type="ORF">A3Q29_15445</name>
</gene>
<sequence length="172" mass="19639">MITPLAINTLITPSNTGKTVNNNNHSLTQKVGKAWQEKSLPSTETINKSISSSELTDTEKEEVNKLLAQLKVNDMNGDTSVESHRENFLVIYKKLIHISKDEKATLIANTQKMLNTPDIYDNQELLSKTFKRAIYRYNAISLMNQPLVNQMNDQINNISLDGENEEEEYKFY</sequence>
<keyword evidence="2" id="KW-1185">Reference proteome</keyword>
<dbReference type="EMBL" id="LVIE01000068">
    <property type="protein sequence ID" value="OHT25142.1"/>
    <property type="molecule type" value="Genomic_DNA"/>
</dbReference>
<dbReference type="RefSeq" id="WP_070925924.1">
    <property type="nucleotide sequence ID" value="NZ_CANMXG010000013.1"/>
</dbReference>
<protein>
    <submittedName>
        <fullName evidence="1">Uncharacterized protein</fullName>
    </submittedName>
</protein>
<proteinExistence type="predicted"/>
<dbReference type="OrthoDB" id="9979167at2"/>
<dbReference type="AlphaFoldDB" id="A0A1S1HTG6"/>
<reference evidence="1 2" key="1">
    <citation type="submission" date="2016-03" db="EMBL/GenBank/DDBJ databases">
        <title>Genome sequence of Providencia stuartii strain, isolated from the salivary glands of larval Lucilia sericata.</title>
        <authorList>
            <person name="Yuan Y."/>
            <person name="Zhang Y."/>
            <person name="Fu S."/>
            <person name="Crippen T.L."/>
            <person name="Visi D."/>
            <person name="Benbow M.E."/>
            <person name="Allen M."/>
            <person name="Tomberlin J.K."/>
            <person name="Sze S.-H."/>
            <person name="Tarone A.M."/>
        </authorList>
    </citation>
    <scope>NUCLEOTIDE SEQUENCE [LARGE SCALE GENOMIC DNA]</scope>
    <source>
        <strain evidence="1 2">Crippen</strain>
    </source>
</reference>
<accession>A0A1S1HTG6</accession>